<protein>
    <submittedName>
        <fullName evidence="1">Uncharacterized protein</fullName>
    </submittedName>
</protein>
<proteinExistence type="predicted"/>
<organism evidence="1">
    <name type="scientific">Trypanosoma vivax (strain Y486)</name>
    <dbReference type="NCBI Taxonomy" id="1055687"/>
    <lineage>
        <taxon>Eukaryota</taxon>
        <taxon>Discoba</taxon>
        <taxon>Euglenozoa</taxon>
        <taxon>Kinetoplastea</taxon>
        <taxon>Metakinetoplastina</taxon>
        <taxon>Trypanosomatida</taxon>
        <taxon>Trypanosomatidae</taxon>
        <taxon>Trypanosoma</taxon>
        <taxon>Duttonella</taxon>
    </lineage>
</organism>
<dbReference type="AlphaFoldDB" id="G0TUR6"/>
<gene>
    <name evidence="1" type="ORF">TVY486_0403690</name>
</gene>
<dbReference type="VEuPathDB" id="TriTrypDB:TvY486_0403690"/>
<sequence>MWQSRDSVSKLCIFVNFRNCVSAEGMEASFFQPKITKTTSELIFINLNSSFTTVLQQNLLYGVSLQIYCNGLSQRHFIIIVKLLRWYTHALEKKKKGRKKSGSMLCMEKCFIAFFLNSFSFTSLRPLRFCFLNCTASAVC</sequence>
<evidence type="ECO:0000313" key="1">
    <source>
        <dbReference type="EMBL" id="CCC47702.1"/>
    </source>
</evidence>
<accession>G0TUR6</accession>
<dbReference type="EMBL" id="HE573020">
    <property type="protein sequence ID" value="CCC47702.1"/>
    <property type="molecule type" value="Genomic_DNA"/>
</dbReference>
<name>G0TUR6_TRYVY</name>
<reference evidence="1" key="1">
    <citation type="journal article" date="2012" name="Proc. Natl. Acad. Sci. U.S.A.">
        <title>Antigenic diversity is generated by distinct evolutionary mechanisms in African trypanosome species.</title>
        <authorList>
            <person name="Jackson A.P."/>
            <person name="Berry A."/>
            <person name="Aslett M."/>
            <person name="Allison H.C."/>
            <person name="Burton P."/>
            <person name="Vavrova-Anderson J."/>
            <person name="Brown R."/>
            <person name="Browne H."/>
            <person name="Corton N."/>
            <person name="Hauser H."/>
            <person name="Gamble J."/>
            <person name="Gilderthorp R."/>
            <person name="Marcello L."/>
            <person name="McQuillan J."/>
            <person name="Otto T.D."/>
            <person name="Quail M.A."/>
            <person name="Sanders M.J."/>
            <person name="van Tonder A."/>
            <person name="Ginger M.L."/>
            <person name="Field M.C."/>
            <person name="Barry J.D."/>
            <person name="Hertz-Fowler C."/>
            <person name="Berriman M."/>
        </authorList>
    </citation>
    <scope>NUCLEOTIDE SEQUENCE</scope>
    <source>
        <strain evidence="1">Y486</strain>
    </source>
</reference>